<dbReference type="GO" id="GO:0016020">
    <property type="term" value="C:membrane"/>
    <property type="evidence" value="ECO:0007669"/>
    <property type="project" value="UniProtKB-SubCell"/>
</dbReference>
<feature type="transmembrane region" description="Helical" evidence="5">
    <location>
        <begin position="150"/>
        <end position="172"/>
    </location>
</feature>
<feature type="transmembrane region" description="Helical" evidence="5">
    <location>
        <begin position="12"/>
        <end position="37"/>
    </location>
</feature>
<comment type="subcellular location">
    <subcellularLocation>
        <location evidence="1">Membrane</location>
        <topology evidence="1">Multi-pass membrane protein</topology>
    </subcellularLocation>
</comment>
<dbReference type="GO" id="GO:0015179">
    <property type="term" value="F:L-amino acid transmembrane transporter activity"/>
    <property type="evidence" value="ECO:0007669"/>
    <property type="project" value="TreeGrafter"/>
</dbReference>
<keyword evidence="4 5" id="KW-0472">Membrane</keyword>
<reference evidence="7" key="1">
    <citation type="journal article" date="2018" name="Nat. Microbiol.">
        <title>Leveraging single-cell genomics to expand the fungal tree of life.</title>
        <authorList>
            <person name="Ahrendt S.R."/>
            <person name="Quandt C.A."/>
            <person name="Ciobanu D."/>
            <person name="Clum A."/>
            <person name="Salamov A."/>
            <person name="Andreopoulos B."/>
            <person name="Cheng J.F."/>
            <person name="Woyke T."/>
            <person name="Pelin A."/>
            <person name="Henrissat B."/>
            <person name="Reynolds N.K."/>
            <person name="Benny G.L."/>
            <person name="Smith M.E."/>
            <person name="James T.Y."/>
            <person name="Grigoriev I.V."/>
        </authorList>
    </citation>
    <scope>NUCLEOTIDE SEQUENCE [LARGE SCALE GENOMIC DNA]</scope>
    <source>
        <strain evidence="7">Baker2002</strain>
    </source>
</reference>
<dbReference type="AlphaFoldDB" id="A0A4P9Z8H2"/>
<dbReference type="Pfam" id="PF13520">
    <property type="entry name" value="AA_permease_2"/>
    <property type="match status" value="2"/>
</dbReference>
<dbReference type="EMBL" id="ML004521">
    <property type="protein sequence ID" value="RKP29014.1"/>
    <property type="molecule type" value="Genomic_DNA"/>
</dbReference>
<evidence type="ECO:0000256" key="4">
    <source>
        <dbReference type="ARBA" id="ARBA00023136"/>
    </source>
</evidence>
<dbReference type="Gene3D" id="1.20.1740.10">
    <property type="entry name" value="Amino acid/polyamine transporter I"/>
    <property type="match status" value="1"/>
</dbReference>
<dbReference type="InterPro" id="IPR002293">
    <property type="entry name" value="AA/rel_permease1"/>
</dbReference>
<keyword evidence="2 5" id="KW-0812">Transmembrane</keyword>
<sequence>MYTDCGQSPALFLANWTLASVFMFCGLAVYLELALLIPRSGGTKVFLEIVYPAPRMMTGRGINVVPYVRRGTGVVVHAVIVLTRLWAVVLPEYATGLADHLHAAHFLAPNSVSAASSSGAVIKGTFAFAGWNSALTVTNEIKDPVRTLRVAGVASLAAVSVTFLAINATYLVPGGVPRGLFAVSAGHGVQRATRRAAPRPRPQLRAFY</sequence>
<evidence type="ECO:0000256" key="1">
    <source>
        <dbReference type="ARBA" id="ARBA00004141"/>
    </source>
</evidence>
<evidence type="ECO:0000313" key="7">
    <source>
        <dbReference type="Proteomes" id="UP000268321"/>
    </source>
</evidence>
<protein>
    <recommendedName>
        <fullName evidence="8">Amino acid permease/ SLC12A domain-containing protein</fullName>
    </recommendedName>
</protein>
<accession>A0A4P9Z8H2</accession>
<evidence type="ECO:0000256" key="3">
    <source>
        <dbReference type="ARBA" id="ARBA00022989"/>
    </source>
</evidence>
<organism evidence="6 7">
    <name type="scientific">Metschnikowia bicuspidata</name>
    <dbReference type="NCBI Taxonomy" id="27322"/>
    <lineage>
        <taxon>Eukaryota</taxon>
        <taxon>Fungi</taxon>
        <taxon>Dikarya</taxon>
        <taxon>Ascomycota</taxon>
        <taxon>Saccharomycotina</taxon>
        <taxon>Pichiomycetes</taxon>
        <taxon>Metschnikowiaceae</taxon>
        <taxon>Metschnikowia</taxon>
    </lineage>
</organism>
<dbReference type="Proteomes" id="UP000268321">
    <property type="component" value="Unassembled WGS sequence"/>
</dbReference>
<dbReference type="PANTHER" id="PTHR11785:SF382">
    <property type="entry name" value="LOW-AFFINITY METHIONINE PERMEASE"/>
    <property type="match status" value="1"/>
</dbReference>
<evidence type="ECO:0008006" key="8">
    <source>
        <dbReference type="Google" id="ProtNLM"/>
    </source>
</evidence>
<evidence type="ECO:0000313" key="6">
    <source>
        <dbReference type="EMBL" id="RKP29014.1"/>
    </source>
</evidence>
<keyword evidence="7" id="KW-1185">Reference proteome</keyword>
<evidence type="ECO:0000256" key="2">
    <source>
        <dbReference type="ARBA" id="ARBA00022692"/>
    </source>
</evidence>
<name>A0A4P9Z8H2_9ASCO</name>
<dbReference type="PANTHER" id="PTHR11785">
    <property type="entry name" value="AMINO ACID TRANSPORTER"/>
    <property type="match status" value="1"/>
</dbReference>
<gene>
    <name evidence="6" type="ORF">METBISCDRAFT_24617</name>
</gene>
<dbReference type="InterPro" id="IPR050598">
    <property type="entry name" value="AminoAcid_Transporter"/>
</dbReference>
<keyword evidence="3 5" id="KW-1133">Transmembrane helix</keyword>
<dbReference type="OrthoDB" id="5982228at2759"/>
<proteinExistence type="predicted"/>
<evidence type="ECO:0000256" key="5">
    <source>
        <dbReference type="SAM" id="Phobius"/>
    </source>
</evidence>